<comment type="caution">
    <text evidence="1">The sequence shown here is derived from an EMBL/GenBank/DDBJ whole genome shotgun (WGS) entry which is preliminary data.</text>
</comment>
<reference evidence="1" key="1">
    <citation type="journal article" date="2015" name="Nature">
        <title>Complex archaea that bridge the gap between prokaryotes and eukaryotes.</title>
        <authorList>
            <person name="Spang A."/>
            <person name="Saw J.H."/>
            <person name="Jorgensen S.L."/>
            <person name="Zaremba-Niedzwiedzka K."/>
            <person name="Martijn J."/>
            <person name="Lind A.E."/>
            <person name="van Eijk R."/>
            <person name="Schleper C."/>
            <person name="Guy L."/>
            <person name="Ettema T.J."/>
        </authorList>
    </citation>
    <scope>NUCLEOTIDE SEQUENCE</scope>
</reference>
<accession>A0A0F8WUT6</accession>
<protein>
    <recommendedName>
        <fullName evidence="2">Cohesin domain-containing protein</fullName>
    </recommendedName>
</protein>
<gene>
    <name evidence="1" type="ORF">LCGC14_3024320</name>
</gene>
<evidence type="ECO:0000313" key="1">
    <source>
        <dbReference type="EMBL" id="KKK60443.1"/>
    </source>
</evidence>
<sequence>MASGETLCRFTVQCNEPPIANWATFHVRNARPVLDFALTEIGLFSSIWPTNYSGLGVIVYLHIAMTSAVANDINLEASFERTGEVLDIDADSFAAAQSTGDIVVPGTSGLVGIVPVVFTDGAEIDSILAGEGFRLKIERVAVAGVDAAGDLELLYIEVKET</sequence>
<proteinExistence type="predicted"/>
<name>A0A0F8WUT6_9ZZZZ</name>
<evidence type="ECO:0008006" key="2">
    <source>
        <dbReference type="Google" id="ProtNLM"/>
    </source>
</evidence>
<dbReference type="AlphaFoldDB" id="A0A0F8WUT6"/>
<dbReference type="EMBL" id="LAZR01062968">
    <property type="protein sequence ID" value="KKK60443.1"/>
    <property type="molecule type" value="Genomic_DNA"/>
</dbReference>
<organism evidence="1">
    <name type="scientific">marine sediment metagenome</name>
    <dbReference type="NCBI Taxonomy" id="412755"/>
    <lineage>
        <taxon>unclassified sequences</taxon>
        <taxon>metagenomes</taxon>
        <taxon>ecological metagenomes</taxon>
    </lineage>
</organism>